<dbReference type="EMBL" id="BBLT01000002">
    <property type="protein sequence ID" value="GAL83831.1"/>
    <property type="molecule type" value="Genomic_DNA"/>
</dbReference>
<protein>
    <submittedName>
        <fullName evidence="8">ABC transporter permease</fullName>
    </submittedName>
</protein>
<dbReference type="InterPro" id="IPR013525">
    <property type="entry name" value="ABC2_TM"/>
</dbReference>
<keyword evidence="9" id="KW-1185">Reference proteome</keyword>
<dbReference type="AlphaFoldDB" id="A0A098LA88"/>
<dbReference type="Pfam" id="PF12698">
    <property type="entry name" value="ABC2_membrane_3"/>
    <property type="match status" value="1"/>
</dbReference>
<evidence type="ECO:0000313" key="8">
    <source>
        <dbReference type="EMBL" id="GAL83831.1"/>
    </source>
</evidence>
<feature type="transmembrane region" description="Helical" evidence="6">
    <location>
        <begin position="145"/>
        <end position="165"/>
    </location>
</feature>
<comment type="subcellular location">
    <subcellularLocation>
        <location evidence="1">Cell membrane</location>
        <topology evidence="1">Multi-pass membrane protein</topology>
    </subcellularLocation>
</comment>
<proteinExistence type="predicted"/>
<feature type="transmembrane region" description="Helical" evidence="6">
    <location>
        <begin position="15"/>
        <end position="37"/>
    </location>
</feature>
<accession>A0A098LA88</accession>
<feature type="transmembrane region" description="Helical" evidence="6">
    <location>
        <begin position="263"/>
        <end position="283"/>
    </location>
</feature>
<feature type="transmembrane region" description="Helical" evidence="6">
    <location>
        <begin position="303"/>
        <end position="322"/>
    </location>
</feature>
<sequence length="403" mass="45469">MILQREYITRVRKKAFLILSFLGPLIFLVLMIVPAWLTVPQAKQKEVVVIDQHHILKEQLEAPFIIFSDQEKLNKNKASHLIILPPDTSGAINANLINASNISSEERQGIEQALKLAVAKTKLNASLPEINLTETRLLEKNAGEAAASIALFSAILVYFFIFLYGVQVMKSIIEEKANRILEVVVSSVTPFQLMVGKILGVALVSLTQFLIWVITTFTLSRLIFDKFKLERFSDENISQTLTTSHDAAQAMEVNEMLNFVGQINFGLIIPVFIFFFLVGYLFYSSLFAAIGAASDAETDTQQFMLPITLPLIFSFIMAPRILEMPDSTLAQILSYIPFTSPVVMMLRIPFGIPFWEIALSMIVLFSFFLLATLLAAKIYRVGILMYGKNATWKEVFRWLSYKD</sequence>
<evidence type="ECO:0000313" key="9">
    <source>
        <dbReference type="Proteomes" id="UP000030185"/>
    </source>
</evidence>
<evidence type="ECO:0000256" key="3">
    <source>
        <dbReference type="ARBA" id="ARBA00022692"/>
    </source>
</evidence>
<gene>
    <name evidence="8" type="ORF">MYP_1059</name>
</gene>
<reference evidence="8 9" key="1">
    <citation type="submission" date="2014-09" db="EMBL/GenBank/DDBJ databases">
        <title>Sporocytophaga myxococcoides PG-01 genome sequencing.</title>
        <authorList>
            <person name="Liu L."/>
            <person name="Gao P.J."/>
            <person name="Chen G.J."/>
            <person name="Wang L.S."/>
        </authorList>
    </citation>
    <scope>NUCLEOTIDE SEQUENCE [LARGE SCALE GENOMIC DNA]</scope>
    <source>
        <strain evidence="8 9">PG-01</strain>
    </source>
</reference>
<dbReference type="Proteomes" id="UP000030185">
    <property type="component" value="Unassembled WGS sequence"/>
</dbReference>
<keyword evidence="3 6" id="KW-0812">Transmembrane</keyword>
<name>A0A098LA88_9BACT</name>
<dbReference type="InterPro" id="IPR051449">
    <property type="entry name" value="ABC-2_transporter_component"/>
</dbReference>
<keyword evidence="4 6" id="KW-1133">Transmembrane helix</keyword>
<evidence type="ECO:0000256" key="4">
    <source>
        <dbReference type="ARBA" id="ARBA00022989"/>
    </source>
</evidence>
<dbReference type="PANTHER" id="PTHR30294">
    <property type="entry name" value="MEMBRANE COMPONENT OF ABC TRANSPORTER YHHJ-RELATED"/>
    <property type="match status" value="1"/>
</dbReference>
<organism evidence="8 9">
    <name type="scientific">Sporocytophaga myxococcoides</name>
    <dbReference type="NCBI Taxonomy" id="153721"/>
    <lineage>
        <taxon>Bacteria</taxon>
        <taxon>Pseudomonadati</taxon>
        <taxon>Bacteroidota</taxon>
        <taxon>Cytophagia</taxon>
        <taxon>Cytophagales</taxon>
        <taxon>Cytophagaceae</taxon>
        <taxon>Sporocytophaga</taxon>
    </lineage>
</organism>
<dbReference type="PANTHER" id="PTHR30294:SF29">
    <property type="entry name" value="MULTIDRUG ABC TRANSPORTER PERMEASE YBHS-RELATED"/>
    <property type="match status" value="1"/>
</dbReference>
<feature type="domain" description="ABC-2 type transporter transmembrane" evidence="7">
    <location>
        <begin position="14"/>
        <end position="376"/>
    </location>
</feature>
<evidence type="ECO:0000256" key="2">
    <source>
        <dbReference type="ARBA" id="ARBA00022475"/>
    </source>
</evidence>
<dbReference type="eggNOG" id="COG1668">
    <property type="taxonomic scope" value="Bacteria"/>
</dbReference>
<evidence type="ECO:0000256" key="1">
    <source>
        <dbReference type="ARBA" id="ARBA00004651"/>
    </source>
</evidence>
<keyword evidence="5 6" id="KW-0472">Membrane</keyword>
<feature type="transmembrane region" description="Helical" evidence="6">
    <location>
        <begin position="201"/>
        <end position="224"/>
    </location>
</feature>
<evidence type="ECO:0000256" key="5">
    <source>
        <dbReference type="ARBA" id="ARBA00023136"/>
    </source>
</evidence>
<evidence type="ECO:0000259" key="7">
    <source>
        <dbReference type="Pfam" id="PF12698"/>
    </source>
</evidence>
<feature type="transmembrane region" description="Helical" evidence="6">
    <location>
        <begin position="329"/>
        <end position="348"/>
    </location>
</feature>
<dbReference type="GO" id="GO:0005886">
    <property type="term" value="C:plasma membrane"/>
    <property type="evidence" value="ECO:0007669"/>
    <property type="project" value="UniProtKB-SubCell"/>
</dbReference>
<evidence type="ECO:0000256" key="6">
    <source>
        <dbReference type="SAM" id="Phobius"/>
    </source>
</evidence>
<dbReference type="STRING" id="153721.MYP_1059"/>
<dbReference type="GO" id="GO:0140359">
    <property type="term" value="F:ABC-type transporter activity"/>
    <property type="evidence" value="ECO:0007669"/>
    <property type="project" value="InterPro"/>
</dbReference>
<keyword evidence="2" id="KW-1003">Cell membrane</keyword>
<feature type="transmembrane region" description="Helical" evidence="6">
    <location>
        <begin position="354"/>
        <end position="376"/>
    </location>
</feature>
<comment type="caution">
    <text evidence="8">The sequence shown here is derived from an EMBL/GenBank/DDBJ whole genome shotgun (WGS) entry which is preliminary data.</text>
</comment>